<protein>
    <submittedName>
        <fullName evidence="2">Uncharacterized protein</fullName>
    </submittedName>
</protein>
<dbReference type="Proteomes" id="UP000292957">
    <property type="component" value="Unassembled WGS sequence"/>
</dbReference>
<reference evidence="2" key="1">
    <citation type="submission" date="2019-01" db="EMBL/GenBank/DDBJ databases">
        <title>Draft genome sequences of three monokaryotic isolates of the white-rot basidiomycete fungus Dichomitus squalens.</title>
        <authorList>
            <consortium name="DOE Joint Genome Institute"/>
            <person name="Lopez S.C."/>
            <person name="Andreopoulos B."/>
            <person name="Pangilinan J."/>
            <person name="Lipzen A."/>
            <person name="Riley R."/>
            <person name="Ahrendt S."/>
            <person name="Ng V."/>
            <person name="Barry K."/>
            <person name="Daum C."/>
            <person name="Grigoriev I.V."/>
            <person name="Hilden K.S."/>
            <person name="Makela M.R."/>
            <person name="de Vries R.P."/>
        </authorList>
    </citation>
    <scope>NUCLEOTIDE SEQUENCE [LARGE SCALE GENOMIC DNA]</scope>
    <source>
        <strain evidence="2">OM18370.1</strain>
    </source>
</reference>
<evidence type="ECO:0000313" key="2">
    <source>
        <dbReference type="EMBL" id="TBU30239.1"/>
    </source>
</evidence>
<sequence length="144" mass="15353">MLRNDLWTMFRLVSILSGPDTTCGQKCLHHSPPSSPFLVVWRGCPSPNVQEAGPPTRAIVGGHAVRDQAATGFSSSSYSCARASSQKSILLPRSSSICLMRATRPVTSESSTSITPAGPLDPACTERTANRPKLRQVPGCAYLP</sequence>
<dbReference type="EMBL" id="ML143407">
    <property type="protein sequence ID" value="TBU30239.1"/>
    <property type="molecule type" value="Genomic_DNA"/>
</dbReference>
<gene>
    <name evidence="2" type="ORF">BD311DRAFT_233340</name>
</gene>
<name>A0A4Q9MR58_9APHY</name>
<proteinExistence type="predicted"/>
<organism evidence="2">
    <name type="scientific">Dichomitus squalens</name>
    <dbReference type="NCBI Taxonomy" id="114155"/>
    <lineage>
        <taxon>Eukaryota</taxon>
        <taxon>Fungi</taxon>
        <taxon>Dikarya</taxon>
        <taxon>Basidiomycota</taxon>
        <taxon>Agaricomycotina</taxon>
        <taxon>Agaricomycetes</taxon>
        <taxon>Polyporales</taxon>
        <taxon>Polyporaceae</taxon>
        <taxon>Dichomitus</taxon>
    </lineage>
</organism>
<dbReference type="AlphaFoldDB" id="A0A4Q9MR58"/>
<feature type="region of interest" description="Disordered" evidence="1">
    <location>
        <begin position="108"/>
        <end position="129"/>
    </location>
</feature>
<evidence type="ECO:0000256" key="1">
    <source>
        <dbReference type="SAM" id="MobiDB-lite"/>
    </source>
</evidence>
<accession>A0A4Q9MR58</accession>